<comment type="similarity">
    <text evidence="2 14">Belongs to the peptidase M50B family.</text>
</comment>
<accession>A0ABN2SQ44</accession>
<feature type="domain" description="CBS" evidence="16">
    <location>
        <begin position="297"/>
        <end position="338"/>
    </location>
</feature>
<feature type="region of interest" description="Disordered" evidence="15">
    <location>
        <begin position="27"/>
        <end position="47"/>
    </location>
</feature>
<comment type="subcellular location">
    <subcellularLocation>
        <location evidence="1 14">Cell membrane</location>
        <topology evidence="1 14">Multi-pass membrane protein</topology>
    </subcellularLocation>
</comment>
<keyword evidence="8 14" id="KW-0378">Hydrolase</keyword>
<keyword evidence="10 14" id="KW-1133">Transmembrane helix</keyword>
<keyword evidence="9 14" id="KW-0862">Zinc</keyword>
<dbReference type="SUPFAM" id="SSF54631">
    <property type="entry name" value="CBS-domain pair"/>
    <property type="match status" value="1"/>
</dbReference>
<evidence type="ECO:0000256" key="7">
    <source>
        <dbReference type="ARBA" id="ARBA00022737"/>
    </source>
</evidence>
<evidence type="ECO:0000259" key="17">
    <source>
        <dbReference type="Pfam" id="PF02163"/>
    </source>
</evidence>
<name>A0ABN2SQ44_9ACTN</name>
<feature type="transmembrane region" description="Helical" evidence="14">
    <location>
        <begin position="184"/>
        <end position="204"/>
    </location>
</feature>
<dbReference type="InterPro" id="IPR000644">
    <property type="entry name" value="CBS_dom"/>
</dbReference>
<keyword evidence="4 14" id="KW-0645">Protease</keyword>
<evidence type="ECO:0000256" key="5">
    <source>
        <dbReference type="ARBA" id="ARBA00022692"/>
    </source>
</evidence>
<evidence type="ECO:0000256" key="8">
    <source>
        <dbReference type="ARBA" id="ARBA00022801"/>
    </source>
</evidence>
<feature type="transmembrane region" description="Helical" evidence="14">
    <location>
        <begin position="225"/>
        <end position="251"/>
    </location>
</feature>
<evidence type="ECO:0000313" key="19">
    <source>
        <dbReference type="Proteomes" id="UP001501585"/>
    </source>
</evidence>
<dbReference type="PIRSF" id="PIRSF006404">
    <property type="entry name" value="UCP006404_Pept_M50_CBS"/>
    <property type="match status" value="1"/>
</dbReference>
<dbReference type="InterPro" id="IPR046342">
    <property type="entry name" value="CBS_dom_sf"/>
</dbReference>
<keyword evidence="19" id="KW-1185">Reference proteome</keyword>
<evidence type="ECO:0000256" key="4">
    <source>
        <dbReference type="ARBA" id="ARBA00022670"/>
    </source>
</evidence>
<feature type="domain" description="Peptidase M50" evidence="17">
    <location>
        <begin position="183"/>
        <end position="230"/>
    </location>
</feature>
<evidence type="ECO:0000256" key="2">
    <source>
        <dbReference type="ARBA" id="ARBA00007931"/>
    </source>
</evidence>
<evidence type="ECO:0000256" key="13">
    <source>
        <dbReference type="ARBA" id="ARBA00023136"/>
    </source>
</evidence>
<reference evidence="18 19" key="1">
    <citation type="journal article" date="2019" name="Int. J. Syst. Evol. Microbiol.">
        <title>The Global Catalogue of Microorganisms (GCM) 10K type strain sequencing project: providing services to taxonomists for standard genome sequencing and annotation.</title>
        <authorList>
            <consortium name="The Broad Institute Genomics Platform"/>
            <consortium name="The Broad Institute Genome Sequencing Center for Infectious Disease"/>
            <person name="Wu L."/>
            <person name="Ma J."/>
        </authorList>
    </citation>
    <scope>NUCLEOTIDE SEQUENCE [LARGE SCALE GENOMIC DNA]</scope>
    <source>
        <strain evidence="18 19">JCM 15313</strain>
    </source>
</reference>
<feature type="transmembrane region" description="Helical" evidence="14">
    <location>
        <begin position="58"/>
        <end position="79"/>
    </location>
</feature>
<evidence type="ECO:0000313" key="18">
    <source>
        <dbReference type="EMBL" id="GAA1990560.1"/>
    </source>
</evidence>
<dbReference type="InterPro" id="IPR016483">
    <property type="entry name" value="UCP006404_Pept_M50_CBS"/>
</dbReference>
<evidence type="ECO:0000256" key="15">
    <source>
        <dbReference type="SAM" id="MobiDB-lite"/>
    </source>
</evidence>
<evidence type="ECO:0000256" key="12">
    <source>
        <dbReference type="ARBA" id="ARBA00023122"/>
    </source>
</evidence>
<protein>
    <recommendedName>
        <fullName evidence="14">Zinc metalloprotease</fullName>
    </recommendedName>
</protein>
<feature type="transmembrane region" description="Helical" evidence="14">
    <location>
        <begin position="257"/>
        <end position="279"/>
    </location>
</feature>
<dbReference type="Gene3D" id="3.10.580.10">
    <property type="entry name" value="CBS-domain"/>
    <property type="match status" value="1"/>
</dbReference>
<gene>
    <name evidence="18" type="ORF">GCM10009799_15610</name>
</gene>
<dbReference type="Pfam" id="PF00571">
    <property type="entry name" value="CBS"/>
    <property type="match status" value="1"/>
</dbReference>
<sequence length="413" mass="44206">MTHQPMTASLAACHAFHGVGLGSLDTVTEHGSATTPTPPENGSRPADRRAGLLMGRPFGIPVYVTPSWIVIAVIITVLYKPVVESTLALGPLSYVVAFVFAVLLYASVLIHELAHSVVARLYGLPVRRITLYMLGGVSEIEREAPTARQEFWVAFSGPLLSLVLAGLGFMAYGLVDPFTIVGVLLWQLWVANLLVGLFNLLPGLPLDGGRLVRAAVWQVTRRPTAGTVVAAWGGRLLAAVVVTLPFLFAWWQQTSPSVFAVLWGVLLAAFIWMGAGSALRTARIRERIPRLSARLLARRPVVVAADTPLAEARRRMEEAEAGAILVIDTAGTPTSIVNEDAAQAVPDARRPWVPVSSVARAITSGSVLGADLGGESLLGELRRHPVPDYLLVEPDGSVYGVLRVTDVEAAFSR</sequence>
<evidence type="ECO:0000256" key="14">
    <source>
        <dbReference type="PIRNR" id="PIRNR006404"/>
    </source>
</evidence>
<dbReference type="InterPro" id="IPR008915">
    <property type="entry name" value="Peptidase_M50"/>
</dbReference>
<evidence type="ECO:0000256" key="11">
    <source>
        <dbReference type="ARBA" id="ARBA00023049"/>
    </source>
</evidence>
<evidence type="ECO:0000256" key="9">
    <source>
        <dbReference type="ARBA" id="ARBA00022833"/>
    </source>
</evidence>
<keyword evidence="7" id="KW-0677">Repeat</keyword>
<evidence type="ECO:0000259" key="16">
    <source>
        <dbReference type="Pfam" id="PF00571"/>
    </source>
</evidence>
<dbReference type="PANTHER" id="PTHR39188:SF3">
    <property type="entry name" value="STAGE IV SPORULATION PROTEIN FB"/>
    <property type="match status" value="1"/>
</dbReference>
<evidence type="ECO:0000256" key="6">
    <source>
        <dbReference type="ARBA" id="ARBA00022723"/>
    </source>
</evidence>
<keyword evidence="13 14" id="KW-0472">Membrane</keyword>
<evidence type="ECO:0000256" key="3">
    <source>
        <dbReference type="ARBA" id="ARBA00022475"/>
    </source>
</evidence>
<dbReference type="PANTHER" id="PTHR39188">
    <property type="entry name" value="MEMBRANE-ASSOCIATED ZINC METALLOPROTEASE M50B"/>
    <property type="match status" value="1"/>
</dbReference>
<feature type="transmembrane region" description="Helical" evidence="14">
    <location>
        <begin position="91"/>
        <end position="110"/>
    </location>
</feature>
<dbReference type="CDD" id="cd06164">
    <property type="entry name" value="S2P-M50_SpoIVFB_CBS"/>
    <property type="match status" value="1"/>
</dbReference>
<comment type="caution">
    <text evidence="18">The sequence shown here is derived from an EMBL/GenBank/DDBJ whole genome shotgun (WGS) entry which is preliminary data.</text>
</comment>
<feature type="domain" description="Peptidase M50" evidence="17">
    <location>
        <begin position="100"/>
        <end position="172"/>
    </location>
</feature>
<evidence type="ECO:0000256" key="10">
    <source>
        <dbReference type="ARBA" id="ARBA00022989"/>
    </source>
</evidence>
<dbReference type="Proteomes" id="UP001501585">
    <property type="component" value="Unassembled WGS sequence"/>
</dbReference>
<keyword evidence="3 14" id="KW-1003">Cell membrane</keyword>
<keyword evidence="11 14" id="KW-0482">Metalloprotease</keyword>
<keyword evidence="5 14" id="KW-0812">Transmembrane</keyword>
<proteinExistence type="inferred from homology"/>
<feature type="transmembrane region" description="Helical" evidence="14">
    <location>
        <begin position="151"/>
        <end position="172"/>
    </location>
</feature>
<evidence type="ECO:0000256" key="1">
    <source>
        <dbReference type="ARBA" id="ARBA00004651"/>
    </source>
</evidence>
<organism evidence="18 19">
    <name type="scientific">Nocardiopsis rhodophaea</name>
    <dbReference type="NCBI Taxonomy" id="280238"/>
    <lineage>
        <taxon>Bacteria</taxon>
        <taxon>Bacillati</taxon>
        <taxon>Actinomycetota</taxon>
        <taxon>Actinomycetes</taxon>
        <taxon>Streptosporangiales</taxon>
        <taxon>Nocardiopsidaceae</taxon>
        <taxon>Nocardiopsis</taxon>
    </lineage>
</organism>
<dbReference type="Pfam" id="PF02163">
    <property type="entry name" value="Peptidase_M50"/>
    <property type="match status" value="2"/>
</dbReference>
<keyword evidence="12" id="KW-0129">CBS domain</keyword>
<dbReference type="EMBL" id="BAAAPC010000005">
    <property type="protein sequence ID" value="GAA1990560.1"/>
    <property type="molecule type" value="Genomic_DNA"/>
</dbReference>
<keyword evidence="6 14" id="KW-0479">Metal-binding</keyword>
<comment type="cofactor">
    <cofactor evidence="14">
        <name>Zn(2+)</name>
        <dbReference type="ChEBI" id="CHEBI:29105"/>
    </cofactor>
    <text evidence="14">Binds 1 zinc ion per subunit.</text>
</comment>